<dbReference type="PROSITE" id="PS00518">
    <property type="entry name" value="ZF_RING_1"/>
    <property type="match status" value="1"/>
</dbReference>
<dbReference type="InterPro" id="IPR017907">
    <property type="entry name" value="Znf_RING_CS"/>
</dbReference>
<gene>
    <name evidence="9" type="ORF">GCK32_020923</name>
</gene>
<dbReference type="GO" id="GO:0004842">
    <property type="term" value="F:ubiquitin-protein transferase activity"/>
    <property type="evidence" value="ECO:0007669"/>
    <property type="project" value="TreeGrafter"/>
</dbReference>
<evidence type="ECO:0000256" key="6">
    <source>
        <dbReference type="ARBA" id="ARBA00022786"/>
    </source>
</evidence>
<evidence type="ECO:0000256" key="4">
    <source>
        <dbReference type="ARBA" id="ARBA00022737"/>
    </source>
</evidence>
<keyword evidence="4" id="KW-0677">Repeat</keyword>
<dbReference type="GO" id="GO:0043161">
    <property type="term" value="P:proteasome-mediated ubiquitin-dependent protein catabolic process"/>
    <property type="evidence" value="ECO:0007669"/>
    <property type="project" value="TreeGrafter"/>
</dbReference>
<dbReference type="Gene3D" id="3.30.40.10">
    <property type="entry name" value="Zinc/RING finger domain, C3HC4 (zinc finger)"/>
    <property type="match status" value="1"/>
</dbReference>
<evidence type="ECO:0000313" key="9">
    <source>
        <dbReference type="EMBL" id="KAK5974540.1"/>
    </source>
</evidence>
<dbReference type="PANTHER" id="PTHR22770:SF13">
    <property type="entry name" value="RING-TYPE DOMAIN-CONTAINING PROTEIN"/>
    <property type="match status" value="1"/>
</dbReference>
<dbReference type="EMBL" id="WIXE01014108">
    <property type="protein sequence ID" value="KAK5974540.1"/>
    <property type="molecule type" value="Genomic_DNA"/>
</dbReference>
<accession>A0AAN8FCL4</accession>
<sequence length="102" mass="11653">VCFENRPGRDCVLFTPCGHSFCKECVGAFFKEKLRSQKVSPLTCLAENCESSAQQSVIIELLGQKEFDRYEEILLKKAIERMDDMVTCPRISCQKPSIRSRT</sequence>
<comment type="caution">
    <text evidence="9">The sequence shown here is derived from an EMBL/GenBank/DDBJ whole genome shotgun (WGS) entry which is preliminary data.</text>
</comment>
<dbReference type="GO" id="GO:0043130">
    <property type="term" value="F:ubiquitin binding"/>
    <property type="evidence" value="ECO:0007669"/>
    <property type="project" value="TreeGrafter"/>
</dbReference>
<evidence type="ECO:0000256" key="2">
    <source>
        <dbReference type="ARBA" id="ARBA00022679"/>
    </source>
</evidence>
<proteinExistence type="predicted"/>
<keyword evidence="10" id="KW-1185">Reference proteome</keyword>
<evidence type="ECO:0000259" key="8">
    <source>
        <dbReference type="PROSITE" id="PS51873"/>
    </source>
</evidence>
<keyword evidence="2" id="KW-0808">Transferase</keyword>
<evidence type="ECO:0000256" key="3">
    <source>
        <dbReference type="ARBA" id="ARBA00022723"/>
    </source>
</evidence>
<reference evidence="9 10" key="1">
    <citation type="submission" date="2019-10" db="EMBL/GenBank/DDBJ databases">
        <title>Assembly and Annotation for the nematode Trichostrongylus colubriformis.</title>
        <authorList>
            <person name="Martin J."/>
        </authorList>
    </citation>
    <scope>NUCLEOTIDE SEQUENCE [LARGE SCALE GENOMIC DNA]</scope>
    <source>
        <strain evidence="9">G859</strain>
        <tissue evidence="9">Whole worm</tissue>
    </source>
</reference>
<dbReference type="Pfam" id="PF13445">
    <property type="entry name" value="zf-RING_UBOX"/>
    <property type="match status" value="1"/>
</dbReference>
<comment type="pathway">
    <text evidence="1">Protein modification; protein ubiquitination.</text>
</comment>
<keyword evidence="3" id="KW-0479">Metal-binding</keyword>
<dbReference type="Proteomes" id="UP001331761">
    <property type="component" value="Unassembled WGS sequence"/>
</dbReference>
<dbReference type="FunFam" id="3.30.40.10:FF:000137">
    <property type="entry name" value="RanBP-type and C3HC4-type zinc finger-containing protein 1"/>
    <property type="match status" value="1"/>
</dbReference>
<dbReference type="SUPFAM" id="SSF57850">
    <property type="entry name" value="RING/U-box"/>
    <property type="match status" value="1"/>
</dbReference>
<dbReference type="GO" id="GO:0097039">
    <property type="term" value="P:protein linear polyubiquitination"/>
    <property type="evidence" value="ECO:0007669"/>
    <property type="project" value="TreeGrafter"/>
</dbReference>
<dbReference type="GO" id="GO:0000151">
    <property type="term" value="C:ubiquitin ligase complex"/>
    <property type="evidence" value="ECO:0007669"/>
    <property type="project" value="TreeGrafter"/>
</dbReference>
<dbReference type="PROSITE" id="PS51873">
    <property type="entry name" value="TRIAD"/>
    <property type="match status" value="1"/>
</dbReference>
<keyword evidence="6" id="KW-0833">Ubl conjugation pathway</keyword>
<dbReference type="PANTHER" id="PTHR22770">
    <property type="entry name" value="UBIQUITIN CONJUGATING ENZYME 7 INTERACTING PROTEIN-RELATED"/>
    <property type="match status" value="1"/>
</dbReference>
<keyword evidence="5" id="KW-0863">Zinc-finger</keyword>
<dbReference type="GO" id="GO:0008270">
    <property type="term" value="F:zinc ion binding"/>
    <property type="evidence" value="ECO:0007669"/>
    <property type="project" value="UniProtKB-KW"/>
</dbReference>
<feature type="domain" description="RING-type" evidence="8">
    <location>
        <begin position="1"/>
        <end position="102"/>
    </location>
</feature>
<evidence type="ECO:0000256" key="7">
    <source>
        <dbReference type="ARBA" id="ARBA00022833"/>
    </source>
</evidence>
<evidence type="ECO:0000313" key="10">
    <source>
        <dbReference type="Proteomes" id="UP001331761"/>
    </source>
</evidence>
<dbReference type="AlphaFoldDB" id="A0AAN8FCL4"/>
<organism evidence="9 10">
    <name type="scientific">Trichostrongylus colubriformis</name>
    <name type="common">Black scour worm</name>
    <dbReference type="NCBI Taxonomy" id="6319"/>
    <lineage>
        <taxon>Eukaryota</taxon>
        <taxon>Metazoa</taxon>
        <taxon>Ecdysozoa</taxon>
        <taxon>Nematoda</taxon>
        <taxon>Chromadorea</taxon>
        <taxon>Rhabditida</taxon>
        <taxon>Rhabditina</taxon>
        <taxon>Rhabditomorpha</taxon>
        <taxon>Strongyloidea</taxon>
        <taxon>Trichostrongylidae</taxon>
        <taxon>Trichostrongylus</taxon>
    </lineage>
</organism>
<evidence type="ECO:0000256" key="1">
    <source>
        <dbReference type="ARBA" id="ARBA00004906"/>
    </source>
</evidence>
<dbReference type="InterPro" id="IPR051628">
    <property type="entry name" value="LUBAC_E3_Ligases"/>
</dbReference>
<dbReference type="InterPro" id="IPR044066">
    <property type="entry name" value="TRIAD_supradom"/>
</dbReference>
<evidence type="ECO:0000256" key="5">
    <source>
        <dbReference type="ARBA" id="ARBA00022771"/>
    </source>
</evidence>
<feature type="non-terminal residue" evidence="9">
    <location>
        <position position="1"/>
    </location>
</feature>
<dbReference type="InterPro" id="IPR013083">
    <property type="entry name" value="Znf_RING/FYVE/PHD"/>
</dbReference>
<keyword evidence="7" id="KW-0862">Zinc</keyword>
<dbReference type="InterPro" id="IPR027370">
    <property type="entry name" value="Znf-RING_euk"/>
</dbReference>
<name>A0AAN8FCL4_TRICO</name>
<protein>
    <recommendedName>
        <fullName evidence="8">RING-type domain-containing protein</fullName>
    </recommendedName>
</protein>